<feature type="chain" id="PRO_5032302121" description="DUF192 domain-containing protein" evidence="1">
    <location>
        <begin position="26"/>
        <end position="182"/>
    </location>
</feature>
<dbReference type="Pfam" id="PF02643">
    <property type="entry name" value="DUF192"/>
    <property type="match status" value="1"/>
</dbReference>
<evidence type="ECO:0000313" key="3">
    <source>
        <dbReference type="Proteomes" id="UP000530564"/>
    </source>
</evidence>
<evidence type="ECO:0008006" key="4">
    <source>
        <dbReference type="Google" id="ProtNLM"/>
    </source>
</evidence>
<dbReference type="PROSITE" id="PS51257">
    <property type="entry name" value="PROKAR_LIPOPROTEIN"/>
    <property type="match status" value="1"/>
</dbReference>
<keyword evidence="1" id="KW-0732">Signal</keyword>
<dbReference type="PANTHER" id="PTHR37953:SF1">
    <property type="entry name" value="UPF0127 PROTEIN MJ1496"/>
    <property type="match status" value="1"/>
</dbReference>
<comment type="caution">
    <text evidence="2">The sequence shown here is derived from an EMBL/GenBank/DDBJ whole genome shotgun (WGS) entry which is preliminary data.</text>
</comment>
<dbReference type="AlphaFoldDB" id="A0A839ZWC0"/>
<name>A0A839ZWC0_9CAUL</name>
<evidence type="ECO:0000256" key="1">
    <source>
        <dbReference type="SAM" id="SignalP"/>
    </source>
</evidence>
<proteinExistence type="predicted"/>
<dbReference type="InterPro" id="IPR003795">
    <property type="entry name" value="DUF192"/>
</dbReference>
<dbReference type="EMBL" id="JACIDK010000001">
    <property type="protein sequence ID" value="MBB3890069.1"/>
    <property type="molecule type" value="Genomic_DNA"/>
</dbReference>
<dbReference type="PANTHER" id="PTHR37953">
    <property type="entry name" value="UPF0127 PROTEIN MJ1496"/>
    <property type="match status" value="1"/>
</dbReference>
<accession>A0A839ZWC0</accession>
<feature type="signal peptide" evidence="1">
    <location>
        <begin position="1"/>
        <end position="25"/>
    </location>
</feature>
<evidence type="ECO:0000313" key="2">
    <source>
        <dbReference type="EMBL" id="MBB3890069.1"/>
    </source>
</evidence>
<gene>
    <name evidence="2" type="ORF">GGQ61_000766</name>
</gene>
<sequence length="182" mass="19188">MPSQMRLRSGLTALAGALSLLAACAQQPAAQEAATRAAPAGPASAPAAGAIGNPPAGFEALETVTPAGRARFFVEIADTDAEREKGLMFRKEVPPDRGMLFDFKTPREVAFWMKNTLIPLDIIYIRADGTVLSIARNTTPLSEAPIPSGGPILGVLELAGGRAGEIGLMPGDRIEHRIFKRD</sequence>
<dbReference type="Gene3D" id="2.60.120.1140">
    <property type="entry name" value="Protein of unknown function DUF192"/>
    <property type="match status" value="1"/>
</dbReference>
<reference evidence="2 3" key="1">
    <citation type="submission" date="2020-08" db="EMBL/GenBank/DDBJ databases">
        <title>Genomic Encyclopedia of Type Strains, Phase IV (KMG-IV): sequencing the most valuable type-strain genomes for metagenomic binning, comparative biology and taxonomic classification.</title>
        <authorList>
            <person name="Goeker M."/>
        </authorList>
    </citation>
    <scope>NUCLEOTIDE SEQUENCE [LARGE SCALE GENOMIC DNA]</scope>
    <source>
        <strain evidence="2 3">DSM 21793</strain>
    </source>
</reference>
<keyword evidence="3" id="KW-1185">Reference proteome</keyword>
<organism evidence="2 3">
    <name type="scientific">Phenylobacterium haematophilum</name>
    <dbReference type="NCBI Taxonomy" id="98513"/>
    <lineage>
        <taxon>Bacteria</taxon>
        <taxon>Pseudomonadati</taxon>
        <taxon>Pseudomonadota</taxon>
        <taxon>Alphaproteobacteria</taxon>
        <taxon>Caulobacterales</taxon>
        <taxon>Caulobacteraceae</taxon>
        <taxon>Phenylobacterium</taxon>
    </lineage>
</organism>
<dbReference type="Proteomes" id="UP000530564">
    <property type="component" value="Unassembled WGS sequence"/>
</dbReference>
<protein>
    <recommendedName>
        <fullName evidence="4">DUF192 domain-containing protein</fullName>
    </recommendedName>
</protein>
<dbReference type="InterPro" id="IPR038695">
    <property type="entry name" value="Saro_0823-like_sf"/>
</dbReference>
<dbReference type="RefSeq" id="WP_343056013.1">
    <property type="nucleotide sequence ID" value="NZ_JACIDK010000001.1"/>
</dbReference>